<dbReference type="AlphaFoldDB" id="A0A7C9LK29"/>
<reference evidence="2 3" key="1">
    <citation type="submission" date="2019-12" db="EMBL/GenBank/DDBJ databases">
        <authorList>
            <person name="Xu J."/>
        </authorList>
    </citation>
    <scope>NUCLEOTIDE SEQUENCE [LARGE SCALE GENOMIC DNA]</scope>
    <source>
        <strain evidence="2 3">HX-5-24</strain>
    </source>
</reference>
<keyword evidence="3" id="KW-1185">Reference proteome</keyword>
<evidence type="ECO:0000313" key="2">
    <source>
        <dbReference type="EMBL" id="MUV15159.1"/>
    </source>
</evidence>
<dbReference type="RefSeq" id="WP_156642711.1">
    <property type="nucleotide sequence ID" value="NZ_WOXT01000004.1"/>
</dbReference>
<dbReference type="EMBL" id="WOXT01000004">
    <property type="protein sequence ID" value="MUV15159.1"/>
    <property type="molecule type" value="Genomic_DNA"/>
</dbReference>
<sequence length="819" mass="92149">MTPPNSPPQPPSRKNHYVPVWYQTGFQLNGADNWLLDLAAPSLKPDGTPVVLRPRRRPAKSSFWENELYVTRFGEVINDEVETVLFQKIDNFGSDAVRAFVAGDERAMHFQLESLLSYLGAQKLRTPKGLDWIKARYPALSQVELLIELQHLRNMFGTLWGECVREIVSAESSEVKFLVTDHPVTMFNAALPENASQFAYPMDPPLTWNGTQSLFALDANNLLILTHVPFAKDPDRVEAAAKRINARYFGNAMVRTDALIRTRRFNTDHVIAVNAWLKSRARRYVAAAETDWLYPEAHRQPERAAFAQLLRPPSGDLWGYGGEIYIGYEDGSHGYRDQYGRTSKDHEVVEKQPPSEPPMPDDDCPCGSGDTFGSCCEPLPIWERAPWTVLSLRERNLRFINALFNVLELAPDVPWTHVQRNLTDEQVARIHRLSQWLWPADTDLAALLPKRRSGGVRAIYMGLSDPRLLGENVAALCPVFDQVLVMDPFMFARNLRPDMSPVENPDQHKQQFLKNALFWIALAPLIQAGKVLIFPDPGEVNPDLRRAVFEMARARTADWEMEPAEYEEMRWLSEEDVRRAMKRMPDEFWLPKLKESSPGSSDAEAKKILEIMRRQQEQDPFALLQPAAEGRTAQLLMMRAVNLEIALFVAQITGAVIVTDITALWRHLHSHTRAGESGCDVGFEPLRFTASLHPAIAVQLTELTAATAVPSAINTLKTAINQRAGREDIERALDLVRSRLDALSVSIESMDMDLPRAQLTLTPSIPEAGFESPIAQRLVVSFGSDDVPVYVGLAFFRRTESGEAVRVVRPDADAPDAAL</sequence>
<organism evidence="2 3">
    <name type="scientific">Noviluteimonas gilva</name>
    <dbReference type="NCBI Taxonomy" id="2682097"/>
    <lineage>
        <taxon>Bacteria</taxon>
        <taxon>Pseudomonadati</taxon>
        <taxon>Pseudomonadota</taxon>
        <taxon>Gammaproteobacteria</taxon>
        <taxon>Lysobacterales</taxon>
        <taxon>Lysobacteraceae</taxon>
        <taxon>Noviluteimonas</taxon>
    </lineage>
</organism>
<gene>
    <name evidence="2" type="ORF">GN331_13205</name>
</gene>
<protein>
    <recommendedName>
        <fullName evidence="4">DUF4238 domain-containing protein</fullName>
    </recommendedName>
</protein>
<evidence type="ECO:0008006" key="4">
    <source>
        <dbReference type="Google" id="ProtNLM"/>
    </source>
</evidence>
<feature type="compositionally biased region" description="Basic and acidic residues" evidence="1">
    <location>
        <begin position="341"/>
        <end position="350"/>
    </location>
</feature>
<comment type="caution">
    <text evidence="2">The sequence shown here is derived from an EMBL/GenBank/DDBJ whole genome shotgun (WGS) entry which is preliminary data.</text>
</comment>
<proteinExistence type="predicted"/>
<name>A0A7C9LK29_9GAMM</name>
<feature type="region of interest" description="Disordered" evidence="1">
    <location>
        <begin position="341"/>
        <end position="361"/>
    </location>
</feature>
<dbReference type="Proteomes" id="UP000479692">
    <property type="component" value="Unassembled WGS sequence"/>
</dbReference>
<evidence type="ECO:0000313" key="3">
    <source>
        <dbReference type="Proteomes" id="UP000479692"/>
    </source>
</evidence>
<evidence type="ECO:0000256" key="1">
    <source>
        <dbReference type="SAM" id="MobiDB-lite"/>
    </source>
</evidence>
<accession>A0A7C9LK29</accession>